<evidence type="ECO:0000256" key="4">
    <source>
        <dbReference type="ARBA" id="ARBA00023136"/>
    </source>
</evidence>
<evidence type="ECO:0000313" key="8">
    <source>
        <dbReference type="Proteomes" id="UP000182427"/>
    </source>
</evidence>
<dbReference type="Gene3D" id="1.20.1250.20">
    <property type="entry name" value="MFS general substrate transporter like domains"/>
    <property type="match status" value="2"/>
</dbReference>
<dbReference type="RefSeq" id="WP_083346370.1">
    <property type="nucleotide sequence ID" value="NZ_LT629690.1"/>
</dbReference>
<dbReference type="Proteomes" id="UP000182427">
    <property type="component" value="Chromosome I"/>
</dbReference>
<dbReference type="GO" id="GO:0022857">
    <property type="term" value="F:transmembrane transporter activity"/>
    <property type="evidence" value="ECO:0007669"/>
    <property type="project" value="InterPro"/>
</dbReference>
<feature type="transmembrane region" description="Helical" evidence="5">
    <location>
        <begin position="92"/>
        <end position="114"/>
    </location>
</feature>
<dbReference type="GO" id="GO:0016020">
    <property type="term" value="C:membrane"/>
    <property type="evidence" value="ECO:0007669"/>
    <property type="project" value="UniProtKB-SubCell"/>
</dbReference>
<accession>A0A1G7PRK1</accession>
<dbReference type="EMBL" id="LT629690">
    <property type="protein sequence ID" value="SDF88982.1"/>
    <property type="molecule type" value="Genomic_DNA"/>
</dbReference>
<evidence type="ECO:0000313" key="7">
    <source>
        <dbReference type="EMBL" id="SDF88982.1"/>
    </source>
</evidence>
<proteinExistence type="predicted"/>
<keyword evidence="8" id="KW-1185">Reference proteome</keyword>
<dbReference type="CDD" id="cd17319">
    <property type="entry name" value="MFS_ExuT_GudP_like"/>
    <property type="match status" value="1"/>
</dbReference>
<evidence type="ECO:0000256" key="5">
    <source>
        <dbReference type="SAM" id="Phobius"/>
    </source>
</evidence>
<evidence type="ECO:0000256" key="1">
    <source>
        <dbReference type="ARBA" id="ARBA00004141"/>
    </source>
</evidence>
<evidence type="ECO:0000259" key="6">
    <source>
        <dbReference type="PROSITE" id="PS50850"/>
    </source>
</evidence>
<dbReference type="OrthoDB" id="6360at2"/>
<dbReference type="AlphaFoldDB" id="A0A1G7PRK1"/>
<gene>
    <name evidence="7" type="ORF">SAMN05444167_3602</name>
</gene>
<feature type="transmembrane region" description="Helical" evidence="5">
    <location>
        <begin position="237"/>
        <end position="258"/>
    </location>
</feature>
<feature type="transmembrane region" description="Helical" evidence="5">
    <location>
        <begin position="335"/>
        <end position="361"/>
    </location>
</feature>
<dbReference type="PANTHER" id="PTHR11662:SF399">
    <property type="entry name" value="FI19708P1-RELATED"/>
    <property type="match status" value="1"/>
</dbReference>
<dbReference type="InterPro" id="IPR011701">
    <property type="entry name" value="MFS"/>
</dbReference>
<dbReference type="PANTHER" id="PTHR11662">
    <property type="entry name" value="SOLUTE CARRIER FAMILY 17"/>
    <property type="match status" value="1"/>
</dbReference>
<dbReference type="SUPFAM" id="SSF103473">
    <property type="entry name" value="MFS general substrate transporter"/>
    <property type="match status" value="1"/>
</dbReference>
<comment type="subcellular location">
    <subcellularLocation>
        <location evidence="1">Membrane</location>
        <topology evidence="1">Multi-pass membrane protein</topology>
    </subcellularLocation>
</comment>
<name>A0A1G7PRK1_9BACT</name>
<feature type="transmembrane region" description="Helical" evidence="5">
    <location>
        <begin position="312"/>
        <end position="329"/>
    </location>
</feature>
<dbReference type="InterPro" id="IPR020846">
    <property type="entry name" value="MFS_dom"/>
</dbReference>
<feature type="transmembrane region" description="Helical" evidence="5">
    <location>
        <begin position="373"/>
        <end position="393"/>
    </location>
</feature>
<protein>
    <submittedName>
        <fullName evidence="7">Sugar phosphate permease</fullName>
    </submittedName>
</protein>
<feature type="transmembrane region" description="Helical" evidence="5">
    <location>
        <begin position="17"/>
        <end position="34"/>
    </location>
</feature>
<feature type="domain" description="Major facilitator superfamily (MFS) profile" evidence="6">
    <location>
        <begin position="21"/>
        <end position="425"/>
    </location>
</feature>
<organism evidence="7 8">
    <name type="scientific">Terriglobus roseus</name>
    <dbReference type="NCBI Taxonomy" id="392734"/>
    <lineage>
        <taxon>Bacteria</taxon>
        <taxon>Pseudomonadati</taxon>
        <taxon>Acidobacteriota</taxon>
        <taxon>Terriglobia</taxon>
        <taxon>Terriglobales</taxon>
        <taxon>Acidobacteriaceae</taxon>
        <taxon>Terriglobus</taxon>
    </lineage>
</organism>
<reference evidence="7 8" key="1">
    <citation type="submission" date="2016-10" db="EMBL/GenBank/DDBJ databases">
        <authorList>
            <person name="de Groot N.N."/>
        </authorList>
    </citation>
    <scope>NUCLEOTIDE SEQUENCE [LARGE SCALE GENOMIC DNA]</scope>
    <source>
        <strain evidence="7 8">GAS232</strain>
    </source>
</reference>
<dbReference type="InterPro" id="IPR036259">
    <property type="entry name" value="MFS_trans_sf"/>
</dbReference>
<sequence length="435" mass="46155">MAGETYYADTYAPAERYRWTIGVLLGVGVLVNYFDRVNLSVSHDALVDSFGITPQVFGQLSAAYSWTYAACQLPTGVVLDLFGVRKVTLWSVLIWGIASLAAAFAPGIIFFFAARLLLGIGEAPTFPANAKAVGAWFPSHERSLATALFDGSAKLANAIGVPLLGLLLLEVGWRWSFGFTAVLSFGYMALFAILYREPGRFSMRNVIRTPSLVPGGDAAQIIAPPIPLGQLLRQRKIIGLAIGSGAYNYVFYLLITWLPTYLAQAQHITLQQSFLYTGVPWLVAAACGFLIGGVLVDALIRNGYNASTVRRTVLIGGTICGLGILGAAFAHTVSGALICITLSIGGLSAASPVIWSLPSLLVPNTSTGKVGGIVNFANQISAILAPIVTGYTVGATHSYTLAFAIPAIYIVIGIASYFVLLGRIEPIDVREALQG</sequence>
<feature type="transmembrane region" description="Helical" evidence="5">
    <location>
        <begin position="399"/>
        <end position="420"/>
    </location>
</feature>
<feature type="transmembrane region" description="Helical" evidence="5">
    <location>
        <begin position="173"/>
        <end position="195"/>
    </location>
</feature>
<keyword evidence="3 5" id="KW-1133">Transmembrane helix</keyword>
<dbReference type="InterPro" id="IPR050382">
    <property type="entry name" value="MFS_Na/Anion_cotransporter"/>
</dbReference>
<feature type="transmembrane region" description="Helical" evidence="5">
    <location>
        <begin position="278"/>
        <end position="300"/>
    </location>
</feature>
<dbReference type="PROSITE" id="PS50850">
    <property type="entry name" value="MFS"/>
    <property type="match status" value="1"/>
</dbReference>
<keyword evidence="2 5" id="KW-0812">Transmembrane</keyword>
<keyword evidence="4 5" id="KW-0472">Membrane</keyword>
<evidence type="ECO:0000256" key="2">
    <source>
        <dbReference type="ARBA" id="ARBA00022692"/>
    </source>
</evidence>
<dbReference type="Pfam" id="PF07690">
    <property type="entry name" value="MFS_1"/>
    <property type="match status" value="1"/>
</dbReference>
<evidence type="ECO:0000256" key="3">
    <source>
        <dbReference type="ARBA" id="ARBA00022989"/>
    </source>
</evidence>